<evidence type="ECO:0000313" key="8">
    <source>
        <dbReference type="EMBL" id="XFO71737.1"/>
    </source>
</evidence>
<dbReference type="PANTHER" id="PTHR30469">
    <property type="entry name" value="MULTIDRUG RESISTANCE PROTEIN MDTA"/>
    <property type="match status" value="1"/>
</dbReference>
<dbReference type="Gene3D" id="1.10.287.470">
    <property type="entry name" value="Helix hairpin bin"/>
    <property type="match status" value="1"/>
</dbReference>
<dbReference type="Gene3D" id="2.40.50.100">
    <property type="match status" value="1"/>
</dbReference>
<dbReference type="NCBIfam" id="TIGR01730">
    <property type="entry name" value="RND_mfp"/>
    <property type="match status" value="1"/>
</dbReference>
<evidence type="ECO:0000313" key="9">
    <source>
        <dbReference type="Proteomes" id="UP000216052"/>
    </source>
</evidence>
<dbReference type="Proteomes" id="UP000216052">
    <property type="component" value="Chromosome"/>
</dbReference>
<keyword evidence="9" id="KW-1185">Reference proteome</keyword>
<feature type="domain" description="CusB-like beta-barrel" evidence="6">
    <location>
        <begin position="208"/>
        <end position="281"/>
    </location>
</feature>
<name>A0ABZ3J0A6_SPOA4</name>
<dbReference type="PROSITE" id="PS51257">
    <property type="entry name" value="PROKAR_LIPOPROTEIN"/>
    <property type="match status" value="1"/>
</dbReference>
<dbReference type="InterPro" id="IPR058792">
    <property type="entry name" value="Beta-barrel_RND_2"/>
</dbReference>
<dbReference type="SUPFAM" id="SSF111369">
    <property type="entry name" value="HlyD-like secretion proteins"/>
    <property type="match status" value="1"/>
</dbReference>
<dbReference type="EMBL" id="CP155571">
    <property type="protein sequence ID" value="XFO71737.1"/>
    <property type="molecule type" value="Genomic_DNA"/>
</dbReference>
<sequence length="355" mass="37638">MQKSVGISLIVCMLVLSVGFAGCSKTEPVKEAAPLVRSQAVQADALGQNASYSGEVRGRYETQLAFQVSGKIIKRNVDLGSVVNPGDVLMEIDAKDIAQTVNISSAQVASAQSQLNLAETNLARYRKLYEQGAVSRAQLDQYENAYEVALAAVRQASAQYTQGTNQLGYSSLVADSAGVVSGVNAEAGQVVSAGAPVLTLVKDGEREIEISVPENRIDEVRSAQQMRVSFWALPDVTVEGKVREISPVADKVTRTYKVRITLTNPPAGISLGMTASVAVANSAGQQGVYIPLSAVYQTGDSPNVWVIQEDTVSLRPIKVGAFGDGKVQVVEGLQDGDVIVTAGVQKLREGQKVRI</sequence>
<evidence type="ECO:0000256" key="1">
    <source>
        <dbReference type="ARBA" id="ARBA00009477"/>
    </source>
</evidence>
<dbReference type="Gene3D" id="2.40.30.170">
    <property type="match status" value="1"/>
</dbReference>
<evidence type="ECO:0000259" key="5">
    <source>
        <dbReference type="Pfam" id="PF25917"/>
    </source>
</evidence>
<feature type="coiled-coil region" evidence="2">
    <location>
        <begin position="108"/>
        <end position="159"/>
    </location>
</feature>
<dbReference type="Pfam" id="PF25954">
    <property type="entry name" value="Beta-barrel_RND_2"/>
    <property type="match status" value="1"/>
</dbReference>
<dbReference type="Pfam" id="PF25989">
    <property type="entry name" value="YknX_C"/>
    <property type="match status" value="1"/>
</dbReference>
<reference evidence="8" key="1">
    <citation type="submission" date="2024-05" db="EMBL/GenBank/DDBJ databases">
        <title>Isolation and characterization of Sporomusa carbonis sp. nov., a carboxydotrophic hydrogenogen in the genus of Sporomusa isolated from a charcoal burning pile.</title>
        <authorList>
            <person name="Boeer T."/>
            <person name="Rosenbaum F."/>
            <person name="Eysell L."/>
            <person name="Mueller V."/>
            <person name="Daniel R."/>
            <person name="Poehlein A."/>
        </authorList>
    </citation>
    <scope>NUCLEOTIDE SEQUENCE [LARGE SCALE GENOMIC DNA]</scope>
    <source>
        <strain evidence="8">DSM 3132</strain>
    </source>
</reference>
<gene>
    <name evidence="8" type="primary">macA_5</name>
    <name evidence="8" type="ORF">SPACI_017710</name>
</gene>
<feature type="signal peptide" evidence="3">
    <location>
        <begin position="1"/>
        <end position="21"/>
    </location>
</feature>
<organism evidence="8 9">
    <name type="scientific">Sporomusa acidovorans (strain ATCC 49682 / DSM 3132 / Mol)</name>
    <dbReference type="NCBI Taxonomy" id="1123286"/>
    <lineage>
        <taxon>Bacteria</taxon>
        <taxon>Bacillati</taxon>
        <taxon>Bacillota</taxon>
        <taxon>Negativicutes</taxon>
        <taxon>Selenomonadales</taxon>
        <taxon>Sporomusaceae</taxon>
        <taxon>Sporomusa</taxon>
    </lineage>
</organism>
<dbReference type="InterPro" id="IPR058625">
    <property type="entry name" value="MdtA-like_BSH"/>
</dbReference>
<proteinExistence type="inferred from homology"/>
<evidence type="ECO:0000259" key="7">
    <source>
        <dbReference type="Pfam" id="PF25989"/>
    </source>
</evidence>
<dbReference type="Pfam" id="PF25917">
    <property type="entry name" value="BSH_RND"/>
    <property type="match status" value="1"/>
</dbReference>
<dbReference type="Gene3D" id="2.40.420.20">
    <property type="match status" value="1"/>
</dbReference>
<evidence type="ECO:0000256" key="2">
    <source>
        <dbReference type="SAM" id="Coils"/>
    </source>
</evidence>
<keyword evidence="2" id="KW-0175">Coiled coil</keyword>
<feature type="domain" description="YknX-like C-terminal permuted SH3-like" evidence="7">
    <location>
        <begin position="288"/>
        <end position="354"/>
    </location>
</feature>
<feature type="chain" id="PRO_5045231405" evidence="3">
    <location>
        <begin position="22"/>
        <end position="355"/>
    </location>
</feature>
<comment type="similarity">
    <text evidence="1">Belongs to the membrane fusion protein (MFP) (TC 8.A.1) family.</text>
</comment>
<dbReference type="RefSeq" id="WP_093794418.1">
    <property type="nucleotide sequence ID" value="NZ_CP155571.1"/>
</dbReference>
<dbReference type="InterPro" id="IPR006143">
    <property type="entry name" value="RND_pump_MFP"/>
</dbReference>
<protein>
    <submittedName>
        <fullName evidence="8">Macrolide export protein MacA</fullName>
    </submittedName>
</protein>
<dbReference type="PANTHER" id="PTHR30469:SF15">
    <property type="entry name" value="HLYD FAMILY OF SECRETION PROTEINS"/>
    <property type="match status" value="1"/>
</dbReference>
<evidence type="ECO:0000256" key="3">
    <source>
        <dbReference type="SAM" id="SignalP"/>
    </source>
</evidence>
<feature type="domain" description="Multidrug resistance protein MdtA-like alpha-helical hairpin" evidence="4">
    <location>
        <begin position="105"/>
        <end position="170"/>
    </location>
</feature>
<dbReference type="Pfam" id="PF25876">
    <property type="entry name" value="HH_MFP_RND"/>
    <property type="match status" value="1"/>
</dbReference>
<keyword evidence="3" id="KW-0732">Signal</keyword>
<evidence type="ECO:0000259" key="4">
    <source>
        <dbReference type="Pfam" id="PF25876"/>
    </source>
</evidence>
<accession>A0ABZ3J0A6</accession>
<dbReference type="InterPro" id="IPR058624">
    <property type="entry name" value="MdtA-like_HH"/>
</dbReference>
<feature type="domain" description="Multidrug resistance protein MdtA-like barrel-sandwich hybrid" evidence="5">
    <location>
        <begin position="66"/>
        <end position="197"/>
    </location>
</feature>
<dbReference type="InterPro" id="IPR058637">
    <property type="entry name" value="YknX-like_C"/>
</dbReference>
<evidence type="ECO:0000259" key="6">
    <source>
        <dbReference type="Pfam" id="PF25954"/>
    </source>
</evidence>